<organism evidence="2 3">
    <name type="scientific">Ascaris lumbricoides</name>
    <name type="common">Giant roundworm</name>
    <dbReference type="NCBI Taxonomy" id="6252"/>
    <lineage>
        <taxon>Eukaryota</taxon>
        <taxon>Metazoa</taxon>
        <taxon>Ecdysozoa</taxon>
        <taxon>Nematoda</taxon>
        <taxon>Chromadorea</taxon>
        <taxon>Rhabditida</taxon>
        <taxon>Spirurina</taxon>
        <taxon>Ascaridomorpha</taxon>
        <taxon>Ascaridoidea</taxon>
        <taxon>Ascarididae</taxon>
        <taxon>Ascaris</taxon>
    </lineage>
</organism>
<keyword evidence="2" id="KW-1185">Reference proteome</keyword>
<sequence length="159" mass="17262">MALDGNRTNSANLRSRENITRAKELCQRPATQEEPVPSRHPTSVGQCTCTDDAKRIAEVSGALDKLKKCSWGTNVARKVKVTATAPILMYVSSVWERTNVISEGPDVAEQSSMRRILGYILSAKTANIEQGADATASWRQGRTRRITGACAAWAASNPT</sequence>
<name>A0A0M3HUB1_ASCLU</name>
<dbReference type="Proteomes" id="UP000036681">
    <property type="component" value="Unplaced"/>
</dbReference>
<dbReference type="WBParaSite" id="ALUE_0000635901-mRNA-1">
    <property type="protein sequence ID" value="ALUE_0000635901-mRNA-1"/>
    <property type="gene ID" value="ALUE_0000635901"/>
</dbReference>
<accession>A0A0M3HUB1</accession>
<feature type="region of interest" description="Disordered" evidence="1">
    <location>
        <begin position="1"/>
        <end position="20"/>
    </location>
</feature>
<dbReference type="AlphaFoldDB" id="A0A0M3HUB1"/>
<evidence type="ECO:0000256" key="1">
    <source>
        <dbReference type="SAM" id="MobiDB-lite"/>
    </source>
</evidence>
<proteinExistence type="predicted"/>
<evidence type="ECO:0000313" key="3">
    <source>
        <dbReference type="WBParaSite" id="ALUE_0000635901-mRNA-1"/>
    </source>
</evidence>
<protein>
    <submittedName>
        <fullName evidence="3">Uncharacterized protein</fullName>
    </submittedName>
</protein>
<evidence type="ECO:0000313" key="2">
    <source>
        <dbReference type="Proteomes" id="UP000036681"/>
    </source>
</evidence>
<reference evidence="3" key="1">
    <citation type="submission" date="2017-02" db="UniProtKB">
        <authorList>
            <consortium name="WormBaseParasite"/>
        </authorList>
    </citation>
    <scope>IDENTIFICATION</scope>
</reference>
<feature type="compositionally biased region" description="Polar residues" evidence="1">
    <location>
        <begin position="1"/>
        <end position="13"/>
    </location>
</feature>